<keyword evidence="9" id="KW-0547">Nucleotide-binding</keyword>
<feature type="transmembrane region" description="Helical" evidence="6">
    <location>
        <begin position="21"/>
        <end position="44"/>
    </location>
</feature>
<evidence type="ECO:0000256" key="2">
    <source>
        <dbReference type="ARBA" id="ARBA00022475"/>
    </source>
</evidence>
<dbReference type="AlphaFoldDB" id="A0A4S3KUM5"/>
<dbReference type="Pfam" id="PF02687">
    <property type="entry name" value="FtsX"/>
    <property type="match status" value="1"/>
</dbReference>
<sequence length="433" mass="46727">MGAYYLRLALRALRNSPVLTALMVLALAVGIGASMTMLTVLHVLSGDPLPGRSAHLYYPQVDPLPLARNGDGDSRPPSLLTYIDAENLLHQGKAARAAVMYQGADVVQPPAGSVLHPIAVTSRLTGRDFFSMFEVPFRYGAPWSAADDAGAAHVAVISQSLDHKLFGGADSVGRMLNYGGHSFRIVGVLAHWRPVPRFYDLNSSRYGEVEDVFIPFNTARALNIGVNGTTNCFGQTTGNLDTSPCGYIQMWVQLDSAHAAAAYKRFLVDYSAQQHAAGRFQRKPNVRLDDLMQWLATNHVVPEDVRMQAWLALGFLLVCVVNTVGLLLAKFLRRSGEIGVRRALGASRRAIFAQLLIEAGMIGAAGALLGLLLTWLGLWLVRQQPSSYASLAHLQPAMLVATLLLALLASLVAGLLPAWRACLIAPALQLKSS</sequence>
<dbReference type="OrthoDB" id="8735006at2"/>
<feature type="transmembrane region" description="Helical" evidence="6">
    <location>
        <begin position="350"/>
        <end position="378"/>
    </location>
</feature>
<keyword evidence="5 6" id="KW-0472">Membrane</keyword>
<dbReference type="InterPro" id="IPR003838">
    <property type="entry name" value="ABC3_permease_C"/>
</dbReference>
<dbReference type="STRING" id="993689.GCA_002077135_03303"/>
<feature type="domain" description="ABC3 transporter permease C-terminal" evidence="7">
    <location>
        <begin position="312"/>
        <end position="422"/>
    </location>
</feature>
<dbReference type="InterPro" id="IPR025857">
    <property type="entry name" value="MacB_PCD"/>
</dbReference>
<dbReference type="PANTHER" id="PTHR30572:SF18">
    <property type="entry name" value="ABC-TYPE MACROLIDE FAMILY EXPORT SYSTEM PERMEASE COMPONENT 2"/>
    <property type="match status" value="1"/>
</dbReference>
<dbReference type="InterPro" id="IPR050250">
    <property type="entry name" value="Macrolide_Exporter_MacB"/>
</dbReference>
<accession>A0A4S3KUM5</accession>
<keyword evidence="10" id="KW-1185">Reference proteome</keyword>
<dbReference type="GO" id="GO:0022857">
    <property type="term" value="F:transmembrane transporter activity"/>
    <property type="evidence" value="ECO:0007669"/>
    <property type="project" value="TreeGrafter"/>
</dbReference>
<keyword evidence="9" id="KW-0067">ATP-binding</keyword>
<evidence type="ECO:0000256" key="3">
    <source>
        <dbReference type="ARBA" id="ARBA00022692"/>
    </source>
</evidence>
<dbReference type="PANTHER" id="PTHR30572">
    <property type="entry name" value="MEMBRANE COMPONENT OF TRANSPORTER-RELATED"/>
    <property type="match status" value="1"/>
</dbReference>
<dbReference type="RefSeq" id="WP_081129733.1">
    <property type="nucleotide sequence ID" value="NZ_LDOS01000002.1"/>
</dbReference>
<evidence type="ECO:0000313" key="10">
    <source>
        <dbReference type="Proteomes" id="UP000307749"/>
    </source>
</evidence>
<comment type="caution">
    <text evidence="9">The sequence shown here is derived from an EMBL/GenBank/DDBJ whole genome shotgun (WGS) entry which is preliminary data.</text>
</comment>
<keyword evidence="4 6" id="KW-1133">Transmembrane helix</keyword>
<comment type="subcellular location">
    <subcellularLocation>
        <location evidence="1">Cell membrane</location>
        <topology evidence="1">Multi-pass membrane protein</topology>
    </subcellularLocation>
</comment>
<evidence type="ECO:0000256" key="1">
    <source>
        <dbReference type="ARBA" id="ARBA00004651"/>
    </source>
</evidence>
<name>A0A4S3KUM5_9GAMM</name>
<dbReference type="GO" id="GO:0005524">
    <property type="term" value="F:ATP binding"/>
    <property type="evidence" value="ECO:0007669"/>
    <property type="project" value="UniProtKB-KW"/>
</dbReference>
<keyword evidence="2" id="KW-1003">Cell membrane</keyword>
<feature type="transmembrane region" description="Helical" evidence="6">
    <location>
        <begin position="309"/>
        <end position="329"/>
    </location>
</feature>
<gene>
    <name evidence="9" type="ORF">B1806_01110</name>
</gene>
<keyword evidence="3 6" id="KW-0812">Transmembrane</keyword>
<evidence type="ECO:0000259" key="7">
    <source>
        <dbReference type="Pfam" id="PF02687"/>
    </source>
</evidence>
<dbReference type="Proteomes" id="UP000307749">
    <property type="component" value="Unassembled WGS sequence"/>
</dbReference>
<dbReference type="Pfam" id="PF12704">
    <property type="entry name" value="MacB_PCD"/>
    <property type="match status" value="1"/>
</dbReference>
<evidence type="ECO:0000259" key="8">
    <source>
        <dbReference type="Pfam" id="PF12704"/>
    </source>
</evidence>
<evidence type="ECO:0000256" key="4">
    <source>
        <dbReference type="ARBA" id="ARBA00022989"/>
    </source>
</evidence>
<dbReference type="GO" id="GO:0005886">
    <property type="term" value="C:plasma membrane"/>
    <property type="evidence" value="ECO:0007669"/>
    <property type="project" value="UniProtKB-SubCell"/>
</dbReference>
<feature type="domain" description="MacB-like periplasmic core" evidence="8">
    <location>
        <begin position="20"/>
        <end position="262"/>
    </location>
</feature>
<organism evidence="9 10">
    <name type="scientific">Metallibacterium scheffleri</name>
    <dbReference type="NCBI Taxonomy" id="993689"/>
    <lineage>
        <taxon>Bacteria</taxon>
        <taxon>Pseudomonadati</taxon>
        <taxon>Pseudomonadota</taxon>
        <taxon>Gammaproteobacteria</taxon>
        <taxon>Lysobacterales</taxon>
        <taxon>Rhodanobacteraceae</taxon>
        <taxon>Metallibacterium</taxon>
    </lineage>
</organism>
<feature type="transmembrane region" description="Helical" evidence="6">
    <location>
        <begin position="398"/>
        <end position="419"/>
    </location>
</feature>
<evidence type="ECO:0000313" key="9">
    <source>
        <dbReference type="EMBL" id="THD12178.1"/>
    </source>
</evidence>
<dbReference type="EMBL" id="MWQO01000003">
    <property type="protein sequence ID" value="THD12178.1"/>
    <property type="molecule type" value="Genomic_DNA"/>
</dbReference>
<evidence type="ECO:0000256" key="5">
    <source>
        <dbReference type="ARBA" id="ARBA00023136"/>
    </source>
</evidence>
<evidence type="ECO:0000256" key="6">
    <source>
        <dbReference type="SAM" id="Phobius"/>
    </source>
</evidence>
<protein>
    <submittedName>
        <fullName evidence="9">ABC transporter ATP-binding protein</fullName>
    </submittedName>
</protein>
<proteinExistence type="predicted"/>
<reference evidence="9 10" key="1">
    <citation type="submission" date="2017-02" db="EMBL/GenBank/DDBJ databases">
        <title>Whole genome sequencing of Metallibacterium scheffleri DSM 24874 (T).</title>
        <authorList>
            <person name="Kumar S."/>
            <person name="Patil P."/>
            <person name="Patil P.B."/>
        </authorList>
    </citation>
    <scope>NUCLEOTIDE SEQUENCE [LARGE SCALE GENOMIC DNA]</scope>
    <source>
        <strain evidence="9 10">DSM 24874</strain>
    </source>
</reference>